<proteinExistence type="predicted"/>
<protein>
    <submittedName>
        <fullName evidence="1">Uncharacterized protein</fullName>
    </submittedName>
</protein>
<organism evidence="1 2">
    <name type="scientific">Streptomyces sanyensis</name>
    <dbReference type="NCBI Taxonomy" id="568869"/>
    <lineage>
        <taxon>Bacteria</taxon>
        <taxon>Bacillati</taxon>
        <taxon>Actinomycetota</taxon>
        <taxon>Actinomycetes</taxon>
        <taxon>Kitasatosporales</taxon>
        <taxon>Streptomycetaceae</taxon>
        <taxon>Streptomyces</taxon>
    </lineage>
</organism>
<keyword evidence="2" id="KW-1185">Reference proteome</keyword>
<dbReference type="EMBL" id="BAABJV010000012">
    <property type="protein sequence ID" value="GAA4786845.1"/>
    <property type="molecule type" value="Genomic_DNA"/>
</dbReference>
<dbReference type="Proteomes" id="UP001501147">
    <property type="component" value="Unassembled WGS sequence"/>
</dbReference>
<comment type="caution">
    <text evidence="1">The sequence shown here is derived from an EMBL/GenBank/DDBJ whole genome shotgun (WGS) entry which is preliminary data.</text>
</comment>
<gene>
    <name evidence="1" type="ORF">GCM10023329_42170</name>
</gene>
<sequence>MGTCGPLSAAYGRGCASAAGPGWASYTRRAAEVLEKVEPEAVAAVVSVPVAWRSPAPHGAWDCGEAPGAPGAGVPSGVRGEHSCAGISGSCSPSIPLRVWAVKDMAAGAETDGPCGSAP</sequence>
<accession>A0ABP9AXL8</accession>
<reference evidence="2" key="1">
    <citation type="journal article" date="2019" name="Int. J. Syst. Evol. Microbiol.">
        <title>The Global Catalogue of Microorganisms (GCM) 10K type strain sequencing project: providing services to taxonomists for standard genome sequencing and annotation.</title>
        <authorList>
            <consortium name="The Broad Institute Genomics Platform"/>
            <consortium name="The Broad Institute Genome Sequencing Center for Infectious Disease"/>
            <person name="Wu L."/>
            <person name="Ma J."/>
        </authorList>
    </citation>
    <scope>NUCLEOTIDE SEQUENCE [LARGE SCALE GENOMIC DNA]</scope>
    <source>
        <strain evidence="2">JCM 18324</strain>
    </source>
</reference>
<name>A0ABP9AXL8_9ACTN</name>
<evidence type="ECO:0000313" key="2">
    <source>
        <dbReference type="Proteomes" id="UP001501147"/>
    </source>
</evidence>
<evidence type="ECO:0000313" key="1">
    <source>
        <dbReference type="EMBL" id="GAA4786845.1"/>
    </source>
</evidence>